<reference evidence="2" key="1">
    <citation type="submission" date="2016-10" db="EMBL/GenBank/DDBJ databases">
        <authorList>
            <person name="Varghese N."/>
            <person name="Submissions S."/>
        </authorList>
    </citation>
    <scope>NUCLEOTIDE SEQUENCE [LARGE SCALE GENOMIC DNA]</scope>
    <source>
        <strain evidence="2">DSM 16995</strain>
    </source>
</reference>
<accession>A0A1G9LN59</accession>
<dbReference type="EMBL" id="FNGA01000007">
    <property type="protein sequence ID" value="SDL63217.1"/>
    <property type="molecule type" value="Genomic_DNA"/>
</dbReference>
<dbReference type="AlphaFoldDB" id="A0A1G9LN59"/>
<dbReference type="RefSeq" id="WP_092163421.1">
    <property type="nucleotide sequence ID" value="NZ_FNGA01000007.1"/>
</dbReference>
<sequence>MWKTIIIIITAIILVGLTTASIQAAERYAGKELTIKLDTEKNNSRNTSRLTNNSKVTNSFNISEGVSAGFIFGLDSNIPENSQSYTPEKQGFGLGLGFSFSF</sequence>
<evidence type="ECO:0000313" key="1">
    <source>
        <dbReference type="EMBL" id="SDL63217.1"/>
    </source>
</evidence>
<gene>
    <name evidence="1" type="ORF">SAMN05660337_3452</name>
</gene>
<dbReference type="STRING" id="246191.SAMN05660337_3452"/>
<organism evidence="1 2">
    <name type="scientific">Maridesulfovibrio ferrireducens</name>
    <dbReference type="NCBI Taxonomy" id="246191"/>
    <lineage>
        <taxon>Bacteria</taxon>
        <taxon>Pseudomonadati</taxon>
        <taxon>Thermodesulfobacteriota</taxon>
        <taxon>Desulfovibrionia</taxon>
        <taxon>Desulfovibrionales</taxon>
        <taxon>Desulfovibrionaceae</taxon>
        <taxon>Maridesulfovibrio</taxon>
    </lineage>
</organism>
<name>A0A1G9LN59_9BACT</name>
<protein>
    <submittedName>
        <fullName evidence="1">Uncharacterized protein</fullName>
    </submittedName>
</protein>
<dbReference type="Proteomes" id="UP000199053">
    <property type="component" value="Unassembled WGS sequence"/>
</dbReference>
<keyword evidence="2" id="KW-1185">Reference proteome</keyword>
<proteinExistence type="predicted"/>
<evidence type="ECO:0000313" key="2">
    <source>
        <dbReference type="Proteomes" id="UP000199053"/>
    </source>
</evidence>